<comment type="catalytic activity">
    <reaction evidence="9 10">
        <text>1D-myo-inositol 2-amino-2-deoxy-alpha-D-glucopyranoside + L-cysteine + ATP = 1D-myo-inositol 2-(L-cysteinylamino)-2-deoxy-alpha-D-glucopyranoside + AMP + diphosphate + H(+)</text>
        <dbReference type="Rhea" id="RHEA:26176"/>
        <dbReference type="ChEBI" id="CHEBI:15378"/>
        <dbReference type="ChEBI" id="CHEBI:30616"/>
        <dbReference type="ChEBI" id="CHEBI:33019"/>
        <dbReference type="ChEBI" id="CHEBI:35235"/>
        <dbReference type="ChEBI" id="CHEBI:58886"/>
        <dbReference type="ChEBI" id="CHEBI:58887"/>
        <dbReference type="ChEBI" id="CHEBI:456215"/>
        <dbReference type="EC" id="6.3.1.13"/>
    </reaction>
</comment>
<feature type="binding site" evidence="10">
    <location>
        <position position="292"/>
    </location>
    <ligand>
        <name>L-cysteinyl-5'-AMP</name>
        <dbReference type="ChEBI" id="CHEBI:144924"/>
    </ligand>
</feature>
<evidence type="ECO:0000256" key="9">
    <source>
        <dbReference type="ARBA" id="ARBA00048350"/>
    </source>
</evidence>
<evidence type="ECO:0000313" key="13">
    <source>
        <dbReference type="Proteomes" id="UP000077071"/>
    </source>
</evidence>
<comment type="function">
    <text evidence="1 10">Catalyzes the ATP-dependent condensation of GlcN-Ins and L-cysteine to form L-Cys-GlcN-Ins.</text>
</comment>
<dbReference type="GO" id="GO:0035446">
    <property type="term" value="F:cysteine-glucosaminylinositol ligase activity"/>
    <property type="evidence" value="ECO:0007669"/>
    <property type="project" value="UniProtKB-UniRule"/>
</dbReference>
<dbReference type="KEGG" id="rtn:A6122_1297"/>
<dbReference type="NCBIfam" id="TIGR03447">
    <property type="entry name" value="mycothiol_MshC"/>
    <property type="match status" value="1"/>
</dbReference>
<evidence type="ECO:0000256" key="5">
    <source>
        <dbReference type="ARBA" id="ARBA00022723"/>
    </source>
</evidence>
<dbReference type="GO" id="GO:0005524">
    <property type="term" value="F:ATP binding"/>
    <property type="evidence" value="ECO:0007669"/>
    <property type="project" value="UniProtKB-KW"/>
</dbReference>
<name>A0A161JP13_9MICO</name>
<dbReference type="InterPro" id="IPR014729">
    <property type="entry name" value="Rossmann-like_a/b/a_fold"/>
</dbReference>
<evidence type="ECO:0000256" key="8">
    <source>
        <dbReference type="ARBA" id="ARBA00022840"/>
    </source>
</evidence>
<evidence type="ECO:0000256" key="1">
    <source>
        <dbReference type="ARBA" id="ARBA00003679"/>
    </source>
</evidence>
<feature type="binding site" evidence="10">
    <location>
        <position position="266"/>
    </location>
    <ligand>
        <name>Zn(2+)</name>
        <dbReference type="ChEBI" id="CHEBI:29105"/>
    </ligand>
</feature>
<evidence type="ECO:0000256" key="4">
    <source>
        <dbReference type="ARBA" id="ARBA00022598"/>
    </source>
</evidence>
<dbReference type="Gene3D" id="1.20.120.640">
    <property type="entry name" value="Anticodon-binding domain of a subclass of class I aminoacyl-tRNA synthetases"/>
    <property type="match status" value="1"/>
</dbReference>
<evidence type="ECO:0000256" key="10">
    <source>
        <dbReference type="HAMAP-Rule" id="MF_01697"/>
    </source>
</evidence>
<feature type="binding site" evidence="10">
    <location>
        <begin position="82"/>
        <end position="84"/>
    </location>
    <ligand>
        <name>L-cysteinyl-5'-AMP</name>
        <dbReference type="ChEBI" id="CHEBI:144924"/>
    </ligand>
</feature>
<dbReference type="EMBL" id="CP015515">
    <property type="protein sequence ID" value="AND16441.1"/>
    <property type="molecule type" value="Genomic_DNA"/>
</dbReference>
<dbReference type="GO" id="GO:0006423">
    <property type="term" value="P:cysteinyl-tRNA aminoacylation"/>
    <property type="evidence" value="ECO:0007669"/>
    <property type="project" value="TreeGrafter"/>
</dbReference>
<evidence type="ECO:0000256" key="3">
    <source>
        <dbReference type="ARBA" id="ARBA00011245"/>
    </source>
</evidence>
<reference evidence="12 13" key="1">
    <citation type="submission" date="2016-05" db="EMBL/GenBank/DDBJ databases">
        <title>Complete genome sequence of Rathayibacter tritici NCPPB 1953.</title>
        <authorList>
            <person name="Park J."/>
            <person name="Lee H.-H."/>
            <person name="Lee S.-W."/>
            <person name="Seo Y.-S."/>
        </authorList>
    </citation>
    <scope>NUCLEOTIDE SEQUENCE [LARGE SCALE GENOMIC DNA]</scope>
    <source>
        <strain evidence="12 13">NCPPB 1953</strain>
    </source>
</reference>
<dbReference type="GO" id="GO:0005829">
    <property type="term" value="C:cytosol"/>
    <property type="evidence" value="ECO:0007669"/>
    <property type="project" value="TreeGrafter"/>
</dbReference>
<dbReference type="STRING" id="33888.A6122_1297"/>
<keyword evidence="7 10" id="KW-0862">Zinc</keyword>
<dbReference type="OrthoDB" id="9815130at2"/>
<feature type="binding site" evidence="10">
    <location>
        <position position="241"/>
    </location>
    <ligand>
        <name>Zn(2+)</name>
        <dbReference type="ChEBI" id="CHEBI:29105"/>
    </ligand>
</feature>
<dbReference type="InterPro" id="IPR032678">
    <property type="entry name" value="tRNA-synt_1_cat_dom"/>
</dbReference>
<dbReference type="InterPro" id="IPR024909">
    <property type="entry name" value="Cys-tRNA/MSH_ligase"/>
</dbReference>
<dbReference type="PANTHER" id="PTHR10890:SF3">
    <property type="entry name" value="CYSTEINE--TRNA LIGASE, CYTOPLASMIC"/>
    <property type="match status" value="1"/>
</dbReference>
<dbReference type="AlphaFoldDB" id="A0A161JP13"/>
<feature type="short sequence motif" description="'KMSKS' region" evidence="10">
    <location>
        <begin position="298"/>
        <end position="302"/>
    </location>
</feature>
<dbReference type="CDD" id="cd00672">
    <property type="entry name" value="CysRS_core"/>
    <property type="match status" value="1"/>
</dbReference>
<feature type="short sequence motif" description="'HIGH' region" evidence="10">
    <location>
        <begin position="46"/>
        <end position="56"/>
    </location>
</feature>
<dbReference type="SUPFAM" id="SSF52374">
    <property type="entry name" value="Nucleotidylyl transferase"/>
    <property type="match status" value="1"/>
</dbReference>
<feature type="binding site" evidence="10">
    <location>
        <position position="237"/>
    </location>
    <ligand>
        <name>L-cysteinyl-5'-AMP</name>
        <dbReference type="ChEBI" id="CHEBI:144924"/>
    </ligand>
</feature>
<dbReference type="PRINTS" id="PR00983">
    <property type="entry name" value="TRNASYNTHCYS"/>
</dbReference>
<comment type="cofactor">
    <cofactor evidence="10">
        <name>Zn(2+)</name>
        <dbReference type="ChEBI" id="CHEBI:29105"/>
    </cofactor>
    <text evidence="10">Binds 1 zinc ion per subunit.</text>
</comment>
<keyword evidence="4 10" id="KW-0436">Ligase</keyword>
<evidence type="ECO:0000313" key="12">
    <source>
        <dbReference type="EMBL" id="AND16441.1"/>
    </source>
</evidence>
<feature type="binding site" evidence="10">
    <location>
        <position position="44"/>
    </location>
    <ligand>
        <name>Zn(2+)</name>
        <dbReference type="ChEBI" id="CHEBI:29105"/>
    </ligand>
</feature>
<dbReference type="GO" id="GO:0008270">
    <property type="term" value="F:zinc ion binding"/>
    <property type="evidence" value="ECO:0007669"/>
    <property type="project" value="UniProtKB-UniRule"/>
</dbReference>
<keyword evidence="5 10" id="KW-0479">Metal-binding</keyword>
<feature type="domain" description="tRNA synthetases class I catalytic" evidence="11">
    <location>
        <begin position="39"/>
        <end position="344"/>
    </location>
</feature>
<dbReference type="Pfam" id="PF01406">
    <property type="entry name" value="tRNA-synt_1e"/>
    <property type="match status" value="1"/>
</dbReference>
<dbReference type="PANTHER" id="PTHR10890">
    <property type="entry name" value="CYSTEINYL-TRNA SYNTHETASE"/>
    <property type="match status" value="1"/>
</dbReference>
<dbReference type="GO" id="GO:0010125">
    <property type="term" value="P:mycothiol biosynthetic process"/>
    <property type="evidence" value="ECO:0007669"/>
    <property type="project" value="UniProtKB-UniRule"/>
</dbReference>
<dbReference type="EC" id="6.3.1.13" evidence="10"/>
<sequence length="415" mass="44417">MRAWTATDVPALPGRGSAPRLYDTATAGPVELAAPTGVAGLYVCGITPYDATHLGHAATYLAFDTVQRVWLDAGYTVEYAQNVTDVDDPLLERANATGVNWRELAEEQVELFRGDMAALRVLPPQHYVGVTETVAPIAEAVARLERDGVAYRVPAGDAAADGASDLYYDIAAAESAVWHLGSESGLDAESMARFSAQRGGDPERVGKRDPLDPLLWRAERAGEPAWDAEVGRGRPGWHIECSVIALDRLGPDFTLQGGGSDLIFPHHEFSAGHAASLSGRPLARAYAHAGMVSYQGEKMSKSLGNLVLVSRLRSEGVDPRAIRLALLAHHYRSDWEWLPEDLPTAEARLAQWEAALSGEGPRSALEVLARLREVLAEDLDTPGALSVVDAALADGVDDPSLLRDALDALLGVRPA</sequence>
<dbReference type="RefSeq" id="WP_068253060.1">
    <property type="nucleotide sequence ID" value="NZ_CP015515.1"/>
</dbReference>
<proteinExistence type="inferred from homology"/>
<protein>
    <recommendedName>
        <fullName evidence="10">L-cysteine:1D-myo-inositol 2-amino-2-deoxy-alpha-D-glucopyranoside ligase</fullName>
        <shortName evidence="10">L-Cys:GlcN-Ins ligase</shortName>
        <ecNumber evidence="10">6.3.1.13</ecNumber>
    </recommendedName>
    <alternativeName>
        <fullName evidence="10">Mycothiol ligase</fullName>
        <shortName evidence="10">MSH ligase</shortName>
    </alternativeName>
</protein>
<feature type="short sequence motif" description="'ERGGDP' region" evidence="10">
    <location>
        <begin position="197"/>
        <end position="202"/>
    </location>
</feature>
<evidence type="ECO:0000259" key="11">
    <source>
        <dbReference type="Pfam" id="PF01406"/>
    </source>
</evidence>
<dbReference type="InterPro" id="IPR017812">
    <property type="entry name" value="Mycothiol_ligase_MshC"/>
</dbReference>
<keyword evidence="8 10" id="KW-0067">ATP-binding</keyword>
<dbReference type="PATRIC" id="fig|33888.3.peg.1424"/>
<gene>
    <name evidence="10" type="primary">mshC</name>
    <name evidence="12" type="ORF">A6122_1297</name>
</gene>
<feature type="binding site" evidence="10">
    <location>
        <begin position="44"/>
        <end position="47"/>
    </location>
    <ligand>
        <name>L-cysteinyl-5'-AMP</name>
        <dbReference type="ChEBI" id="CHEBI:144924"/>
    </ligand>
</feature>
<accession>A0A161JP13</accession>
<dbReference type="GO" id="GO:0004817">
    <property type="term" value="F:cysteine-tRNA ligase activity"/>
    <property type="evidence" value="ECO:0007669"/>
    <property type="project" value="TreeGrafter"/>
</dbReference>
<comment type="similarity">
    <text evidence="2 10">Belongs to the class-I aminoacyl-tRNA synthetase family. MshC subfamily.</text>
</comment>
<dbReference type="Proteomes" id="UP000077071">
    <property type="component" value="Chromosome"/>
</dbReference>
<dbReference type="HAMAP" id="MF_01697">
    <property type="entry name" value="MshC"/>
    <property type="match status" value="1"/>
</dbReference>
<keyword evidence="6 10" id="KW-0547">Nucleotide-binding</keyword>
<feature type="binding site" evidence="10">
    <location>
        <position position="59"/>
    </location>
    <ligand>
        <name>L-cysteinyl-5'-AMP</name>
        <dbReference type="ChEBI" id="CHEBI:144924"/>
    </ligand>
</feature>
<evidence type="ECO:0000256" key="2">
    <source>
        <dbReference type="ARBA" id="ARBA00007723"/>
    </source>
</evidence>
<evidence type="ECO:0000256" key="6">
    <source>
        <dbReference type="ARBA" id="ARBA00022741"/>
    </source>
</evidence>
<feature type="binding site" evidence="10">
    <location>
        <begin position="259"/>
        <end position="261"/>
    </location>
    <ligand>
        <name>L-cysteinyl-5'-AMP</name>
        <dbReference type="ChEBI" id="CHEBI:144924"/>
    </ligand>
</feature>
<comment type="subunit">
    <text evidence="3 10">Monomer.</text>
</comment>
<organism evidence="12 13">
    <name type="scientific">Rathayibacter tritici</name>
    <dbReference type="NCBI Taxonomy" id="33888"/>
    <lineage>
        <taxon>Bacteria</taxon>
        <taxon>Bacillati</taxon>
        <taxon>Actinomycetota</taxon>
        <taxon>Actinomycetes</taxon>
        <taxon>Micrococcales</taxon>
        <taxon>Microbacteriaceae</taxon>
        <taxon>Rathayibacter</taxon>
    </lineage>
</organism>
<dbReference type="Gene3D" id="3.40.50.620">
    <property type="entry name" value="HUPs"/>
    <property type="match status" value="1"/>
</dbReference>
<evidence type="ECO:0000256" key="7">
    <source>
        <dbReference type="ARBA" id="ARBA00022833"/>
    </source>
</evidence>
<keyword evidence="13" id="KW-1185">Reference proteome</keyword>